<dbReference type="Proteomes" id="UP000682111">
    <property type="component" value="Unassembled WGS sequence"/>
</dbReference>
<dbReference type="CDD" id="cd01300">
    <property type="entry name" value="YtcJ_like"/>
    <property type="match status" value="1"/>
</dbReference>
<dbReference type="InterPro" id="IPR033932">
    <property type="entry name" value="YtcJ-like"/>
</dbReference>
<sequence length="533" mass="59906">MGILWHGGSIYTLQKEGHIVEAVLTENDRIIAMGDVKKLERQYHHMIEESCHLNGRTMIPGFVDSHIHLIGHGEKLMRLDLSSYTSKAAVLKALQTYAKTVQTGEWIIGEGWNENLWEDAETVERNDIDEVVPDHPVLLKRICRHVLVVNSLALEKVSVQEDVNNPLQGGVIEKDKEGNLNGVFKEKAQDMVLNAVPNRSKEQLKEVLKRAIKDAYTKGLTGVHTEDLSYYNGFEETYQIYKEVIEEEGLSFRAHLLVHYAVLEDFKRTAGYFLQGSPWLEFGAIKIFADGSLGGRTALLSHPYADDPTTSGVAIFSQEQLNQLVVKAREIEMPVAIHAIGDKAFEMVVQSIEEHPLKGRGLDRIIHAQILRKDLIDRVKKLPVILDIQPGFLASDFPWVIERIGEDKLDYCYAWKTLLEEQIPCAGGSDAPIEEISPLLGIHAAVARVSQQTNAVYQREEALSIYEAVSLYTKGSAKAACHETERGLIKEGYLADFTILDQDIFRCDCDEILNINVERTVIGGHTVYRRGKL</sequence>
<dbReference type="PANTHER" id="PTHR22642:SF2">
    <property type="entry name" value="PROTEIN LONG AFTER FAR-RED 3"/>
    <property type="match status" value="1"/>
</dbReference>
<name>A0A920BSC6_9BACI</name>
<comment type="caution">
    <text evidence="2">The sequence shown here is derived from an EMBL/GenBank/DDBJ whole genome shotgun (WGS) entry which is preliminary data.</text>
</comment>
<dbReference type="Gene3D" id="3.20.20.140">
    <property type="entry name" value="Metal-dependent hydrolases"/>
    <property type="match status" value="1"/>
</dbReference>
<dbReference type="EMBL" id="BORC01000001">
    <property type="protein sequence ID" value="GIN60127.1"/>
    <property type="molecule type" value="Genomic_DNA"/>
</dbReference>
<dbReference type="Gene3D" id="2.30.40.10">
    <property type="entry name" value="Urease, subunit C, domain 1"/>
    <property type="match status" value="1"/>
</dbReference>
<dbReference type="Pfam" id="PF07969">
    <property type="entry name" value="Amidohydro_3"/>
    <property type="match status" value="1"/>
</dbReference>
<dbReference type="Gene3D" id="3.10.310.70">
    <property type="match status" value="1"/>
</dbReference>
<dbReference type="PANTHER" id="PTHR22642">
    <property type="entry name" value="IMIDAZOLONEPROPIONASE"/>
    <property type="match status" value="1"/>
</dbReference>
<evidence type="ECO:0000313" key="3">
    <source>
        <dbReference type="Proteomes" id="UP000682111"/>
    </source>
</evidence>
<proteinExistence type="predicted"/>
<dbReference type="OrthoDB" id="9767366at2"/>
<dbReference type="GO" id="GO:0016810">
    <property type="term" value="F:hydrolase activity, acting on carbon-nitrogen (but not peptide) bonds"/>
    <property type="evidence" value="ECO:0007669"/>
    <property type="project" value="InterPro"/>
</dbReference>
<evidence type="ECO:0000313" key="2">
    <source>
        <dbReference type="EMBL" id="GIN60127.1"/>
    </source>
</evidence>
<dbReference type="AlphaFoldDB" id="A0A920BSC6"/>
<dbReference type="SUPFAM" id="SSF51338">
    <property type="entry name" value="Composite domain of metallo-dependent hydrolases"/>
    <property type="match status" value="1"/>
</dbReference>
<dbReference type="InterPro" id="IPR032466">
    <property type="entry name" value="Metal_Hydrolase"/>
</dbReference>
<protein>
    <submittedName>
        <fullName evidence="2">Amidohydrolase</fullName>
    </submittedName>
</protein>
<keyword evidence="3" id="KW-1185">Reference proteome</keyword>
<dbReference type="RefSeq" id="WP_095314718.1">
    <property type="nucleotide sequence ID" value="NZ_BORC01000001.1"/>
</dbReference>
<reference evidence="2" key="1">
    <citation type="submission" date="2021-03" db="EMBL/GenBank/DDBJ databases">
        <title>Antimicrobial resistance genes in bacteria isolated from Japanese honey, and their potential for conferring macrolide and lincosamide resistance in the American foulbrood pathogen Paenibacillus larvae.</title>
        <authorList>
            <person name="Okamoto M."/>
            <person name="Kumagai M."/>
            <person name="Kanamori H."/>
            <person name="Takamatsu D."/>
        </authorList>
    </citation>
    <scope>NUCLEOTIDE SEQUENCE</scope>
    <source>
        <strain evidence="2">J27TS8</strain>
    </source>
</reference>
<feature type="domain" description="Amidohydrolase 3" evidence="1">
    <location>
        <begin position="53"/>
        <end position="528"/>
    </location>
</feature>
<accession>A0A920BSC6</accession>
<evidence type="ECO:0000259" key="1">
    <source>
        <dbReference type="Pfam" id="PF07969"/>
    </source>
</evidence>
<organism evidence="2 3">
    <name type="scientific">Robertmurraya siralis</name>
    <dbReference type="NCBI Taxonomy" id="77777"/>
    <lineage>
        <taxon>Bacteria</taxon>
        <taxon>Bacillati</taxon>
        <taxon>Bacillota</taxon>
        <taxon>Bacilli</taxon>
        <taxon>Bacillales</taxon>
        <taxon>Bacillaceae</taxon>
        <taxon>Robertmurraya</taxon>
    </lineage>
</organism>
<dbReference type="InterPro" id="IPR013108">
    <property type="entry name" value="Amidohydro_3"/>
</dbReference>
<gene>
    <name evidence="2" type="ORF">J27TS8_01200</name>
</gene>
<dbReference type="SUPFAM" id="SSF51556">
    <property type="entry name" value="Metallo-dependent hydrolases"/>
    <property type="match status" value="1"/>
</dbReference>
<dbReference type="InterPro" id="IPR011059">
    <property type="entry name" value="Metal-dep_hydrolase_composite"/>
</dbReference>